<proteinExistence type="predicted"/>
<organism evidence="2 3">
    <name type="scientific">Cymbomonas tetramitiformis</name>
    <dbReference type="NCBI Taxonomy" id="36881"/>
    <lineage>
        <taxon>Eukaryota</taxon>
        <taxon>Viridiplantae</taxon>
        <taxon>Chlorophyta</taxon>
        <taxon>Pyramimonadophyceae</taxon>
        <taxon>Pyramimonadales</taxon>
        <taxon>Pyramimonadaceae</taxon>
        <taxon>Cymbomonas</taxon>
    </lineage>
</organism>
<dbReference type="EMBL" id="LGRX02021168">
    <property type="protein sequence ID" value="KAK3256980.1"/>
    <property type="molecule type" value="Genomic_DNA"/>
</dbReference>
<feature type="region of interest" description="Disordered" evidence="1">
    <location>
        <begin position="37"/>
        <end position="65"/>
    </location>
</feature>
<gene>
    <name evidence="2" type="ORF">CYMTET_33914</name>
</gene>
<accession>A0AAE0FC64</accession>
<protein>
    <submittedName>
        <fullName evidence="2">Uncharacterized protein</fullName>
    </submittedName>
</protein>
<feature type="compositionally biased region" description="Basic and acidic residues" evidence="1">
    <location>
        <begin position="43"/>
        <end position="65"/>
    </location>
</feature>
<feature type="compositionally biased region" description="Acidic residues" evidence="1">
    <location>
        <begin position="73"/>
        <end position="91"/>
    </location>
</feature>
<name>A0AAE0FC64_9CHLO</name>
<feature type="region of interest" description="Disordered" evidence="1">
    <location>
        <begin position="72"/>
        <end position="91"/>
    </location>
</feature>
<dbReference type="Proteomes" id="UP001190700">
    <property type="component" value="Unassembled WGS sequence"/>
</dbReference>
<comment type="caution">
    <text evidence="2">The sequence shown here is derived from an EMBL/GenBank/DDBJ whole genome shotgun (WGS) entry which is preliminary data.</text>
</comment>
<sequence length="118" mass="13364">MGRKFNTERHMYAGRQARDYVAQKRAAGAQKRQWQMFASNKLSPEEKAAEEARQKKEAKEKAAEEYRRKIEEAYGEDAASEGADVEDKAEAEETPVVEVMLLVSETDVVELLLIVADD</sequence>
<keyword evidence="3" id="KW-1185">Reference proteome</keyword>
<reference evidence="2 3" key="1">
    <citation type="journal article" date="2015" name="Genome Biol. Evol.">
        <title>Comparative Genomics of a Bacterivorous Green Alga Reveals Evolutionary Causalities and Consequences of Phago-Mixotrophic Mode of Nutrition.</title>
        <authorList>
            <person name="Burns J.A."/>
            <person name="Paasch A."/>
            <person name="Narechania A."/>
            <person name="Kim E."/>
        </authorList>
    </citation>
    <scope>NUCLEOTIDE SEQUENCE [LARGE SCALE GENOMIC DNA]</scope>
    <source>
        <strain evidence="2 3">PLY_AMNH</strain>
    </source>
</reference>
<evidence type="ECO:0000313" key="2">
    <source>
        <dbReference type="EMBL" id="KAK3256980.1"/>
    </source>
</evidence>
<dbReference type="AlphaFoldDB" id="A0AAE0FC64"/>
<evidence type="ECO:0000313" key="3">
    <source>
        <dbReference type="Proteomes" id="UP001190700"/>
    </source>
</evidence>
<evidence type="ECO:0000256" key="1">
    <source>
        <dbReference type="SAM" id="MobiDB-lite"/>
    </source>
</evidence>